<comment type="caution">
    <text evidence="3">The sequence shown here is derived from an EMBL/GenBank/DDBJ whole genome shotgun (WGS) entry which is preliminary data.</text>
</comment>
<dbReference type="AlphaFoldDB" id="A0A1F5EYQ4"/>
<dbReference type="EMBL" id="MFAF01000122">
    <property type="protein sequence ID" value="OGD72426.1"/>
    <property type="molecule type" value="Genomic_DNA"/>
</dbReference>
<dbReference type="PANTHER" id="PTHR21043">
    <property type="entry name" value="IOJAP SUPERFAMILY ORTHOLOG"/>
    <property type="match status" value="1"/>
</dbReference>
<dbReference type="GO" id="GO:0017148">
    <property type="term" value="P:negative regulation of translation"/>
    <property type="evidence" value="ECO:0007669"/>
    <property type="project" value="UniProtKB-UniRule"/>
</dbReference>
<keyword evidence="2" id="KW-0810">Translation regulation</keyword>
<dbReference type="Gene3D" id="3.30.460.10">
    <property type="entry name" value="Beta Polymerase, domain 2"/>
    <property type="match status" value="1"/>
</dbReference>
<dbReference type="GO" id="GO:0090071">
    <property type="term" value="P:negative regulation of ribosome biogenesis"/>
    <property type="evidence" value="ECO:0007669"/>
    <property type="project" value="UniProtKB-UniRule"/>
</dbReference>
<keyword evidence="2" id="KW-0678">Repressor</keyword>
<dbReference type="GO" id="GO:0043023">
    <property type="term" value="F:ribosomal large subunit binding"/>
    <property type="evidence" value="ECO:0007669"/>
    <property type="project" value="TreeGrafter"/>
</dbReference>
<dbReference type="STRING" id="1817816.A2Y64_04980"/>
<dbReference type="HAMAP" id="MF_01477">
    <property type="entry name" value="Iojap_RsfS"/>
    <property type="match status" value="1"/>
</dbReference>
<proteinExistence type="inferred from homology"/>
<organism evidence="3 4">
    <name type="scientific">Candidatus Coatesbacteria bacterium RBG_13_66_14</name>
    <dbReference type="NCBI Taxonomy" id="1817816"/>
    <lineage>
        <taxon>Bacteria</taxon>
        <taxon>Candidatus Coatesiibacteriota</taxon>
    </lineage>
</organism>
<keyword evidence="2" id="KW-0963">Cytoplasm</keyword>
<dbReference type="SUPFAM" id="SSF81301">
    <property type="entry name" value="Nucleotidyltransferase"/>
    <property type="match status" value="1"/>
</dbReference>
<evidence type="ECO:0000313" key="4">
    <source>
        <dbReference type="Proteomes" id="UP000177187"/>
    </source>
</evidence>
<dbReference type="GO" id="GO:0042256">
    <property type="term" value="P:cytosolic ribosome assembly"/>
    <property type="evidence" value="ECO:0007669"/>
    <property type="project" value="UniProtKB-UniRule"/>
</dbReference>
<protein>
    <recommendedName>
        <fullName evidence="2">Ribosomal silencing factor RsfS</fullName>
    </recommendedName>
</protein>
<evidence type="ECO:0000256" key="1">
    <source>
        <dbReference type="ARBA" id="ARBA00010574"/>
    </source>
</evidence>
<dbReference type="InterPro" id="IPR043519">
    <property type="entry name" value="NT_sf"/>
</dbReference>
<comment type="subunit">
    <text evidence="2">Interacts with ribosomal protein uL14 (rplN).</text>
</comment>
<accession>A0A1F5EYQ4</accession>
<dbReference type="Proteomes" id="UP000177187">
    <property type="component" value="Unassembled WGS sequence"/>
</dbReference>
<evidence type="ECO:0000313" key="3">
    <source>
        <dbReference type="EMBL" id="OGD72426.1"/>
    </source>
</evidence>
<comment type="function">
    <text evidence="2">Functions as a ribosomal silencing factor. Interacts with ribosomal protein uL14 (rplN), blocking formation of intersubunit bridge B8. Prevents association of the 30S and 50S ribosomal subunits and the formation of functional ribosomes, thus repressing translation.</text>
</comment>
<dbReference type="PANTHER" id="PTHR21043:SF0">
    <property type="entry name" value="MITOCHONDRIAL ASSEMBLY OF RIBOSOMAL LARGE SUBUNIT PROTEIN 1"/>
    <property type="match status" value="1"/>
</dbReference>
<comment type="similarity">
    <text evidence="1 2">Belongs to the Iojap/RsfS family.</text>
</comment>
<dbReference type="Pfam" id="PF02410">
    <property type="entry name" value="RsfS"/>
    <property type="match status" value="1"/>
</dbReference>
<comment type="subcellular location">
    <subcellularLocation>
        <location evidence="2">Cytoplasm</location>
    </subcellularLocation>
</comment>
<dbReference type="NCBIfam" id="TIGR00090">
    <property type="entry name" value="rsfS_iojap_ybeB"/>
    <property type="match status" value="1"/>
</dbReference>
<reference evidence="3 4" key="1">
    <citation type="journal article" date="2016" name="Nat. Commun.">
        <title>Thousands of microbial genomes shed light on interconnected biogeochemical processes in an aquifer system.</title>
        <authorList>
            <person name="Anantharaman K."/>
            <person name="Brown C.T."/>
            <person name="Hug L.A."/>
            <person name="Sharon I."/>
            <person name="Castelle C.J."/>
            <person name="Probst A.J."/>
            <person name="Thomas B.C."/>
            <person name="Singh A."/>
            <person name="Wilkins M.J."/>
            <person name="Karaoz U."/>
            <person name="Brodie E.L."/>
            <person name="Williams K.H."/>
            <person name="Hubbard S.S."/>
            <person name="Banfield J.F."/>
        </authorList>
    </citation>
    <scope>NUCLEOTIDE SEQUENCE [LARGE SCALE GENOMIC DNA]</scope>
</reference>
<sequence length="122" mass="13947">MTTTRKTPPEGEELARLIALCLDEGKAEEVVALDLRGIAAMSDYFVIASGVTENHVRALCERIERDLAPRGAKPLHREGLETWNWVLLDYFDVVVHIFRRPVRRYYDLERLWGDAPALELGL</sequence>
<name>A0A1F5EYQ4_9BACT</name>
<dbReference type="InterPro" id="IPR004394">
    <property type="entry name" value="Iojap/RsfS/C7orf30"/>
</dbReference>
<evidence type="ECO:0000256" key="2">
    <source>
        <dbReference type="HAMAP-Rule" id="MF_01477"/>
    </source>
</evidence>
<gene>
    <name evidence="2" type="primary">rsfS</name>
    <name evidence="3" type="ORF">A2Y64_04980</name>
</gene>
<dbReference type="GO" id="GO:0005737">
    <property type="term" value="C:cytoplasm"/>
    <property type="evidence" value="ECO:0007669"/>
    <property type="project" value="UniProtKB-SubCell"/>
</dbReference>